<dbReference type="SUPFAM" id="SSF49503">
    <property type="entry name" value="Cupredoxins"/>
    <property type="match status" value="1"/>
</dbReference>
<keyword evidence="3" id="KW-0732">Signal</keyword>
<dbReference type="FunFam" id="2.60.40.420:FF:000034">
    <property type="entry name" value="Cupredoxin superfamily protein"/>
    <property type="match status" value="1"/>
</dbReference>
<feature type="signal peptide" evidence="3">
    <location>
        <begin position="1"/>
        <end position="19"/>
    </location>
</feature>
<sequence>MAGVKLFLAFLVGFSVTMGGTWVDAQVHHVVGGDSGWGPSSDLLSWSSGRAFRVGDKIWFTYSAAEESIVELKSMEEYLSCDVTNPIRMYTDGLDIVPLDGEGIRYFASGNLESCKKGLKLPVEVKPMVKNETSAMALAAGPTPSGSAQMSGLPCLLFVGLFFYYVGP</sequence>
<accession>A0ABC8SLD0</accession>
<evidence type="ECO:0000259" key="4">
    <source>
        <dbReference type="PROSITE" id="PS51485"/>
    </source>
</evidence>
<protein>
    <recommendedName>
        <fullName evidence="4">Phytocyanin domain-containing protein</fullName>
    </recommendedName>
</protein>
<feature type="chain" id="PRO_5044832118" description="Phytocyanin domain-containing protein" evidence="3">
    <location>
        <begin position="20"/>
        <end position="168"/>
    </location>
</feature>
<dbReference type="Proteomes" id="UP001642360">
    <property type="component" value="Unassembled WGS sequence"/>
</dbReference>
<dbReference type="PANTHER" id="PTHR33021:SF31">
    <property type="entry name" value="OS02G0720100 PROTEIN"/>
    <property type="match status" value="1"/>
</dbReference>
<dbReference type="InterPro" id="IPR039391">
    <property type="entry name" value="Phytocyanin-like"/>
</dbReference>
<dbReference type="InterPro" id="IPR008972">
    <property type="entry name" value="Cupredoxin"/>
</dbReference>
<dbReference type="Gene3D" id="2.60.40.420">
    <property type="entry name" value="Cupredoxins - blue copper proteins"/>
    <property type="match status" value="1"/>
</dbReference>
<dbReference type="AlphaFoldDB" id="A0ABC8SLD0"/>
<dbReference type="PROSITE" id="PS51485">
    <property type="entry name" value="PHYTOCYANIN"/>
    <property type="match status" value="1"/>
</dbReference>
<dbReference type="PANTHER" id="PTHR33021">
    <property type="entry name" value="BLUE COPPER PROTEIN"/>
    <property type="match status" value="1"/>
</dbReference>
<proteinExistence type="predicted"/>
<keyword evidence="2" id="KW-0325">Glycoprotein</keyword>
<feature type="domain" description="Phytocyanin" evidence="4">
    <location>
        <begin position="27"/>
        <end position="127"/>
    </location>
</feature>
<keyword evidence="1" id="KW-1015">Disulfide bond</keyword>
<evidence type="ECO:0000256" key="2">
    <source>
        <dbReference type="ARBA" id="ARBA00023180"/>
    </source>
</evidence>
<name>A0ABC8SLD0_9AQUA</name>
<evidence type="ECO:0000313" key="6">
    <source>
        <dbReference type="Proteomes" id="UP001642360"/>
    </source>
</evidence>
<evidence type="ECO:0000256" key="1">
    <source>
        <dbReference type="ARBA" id="ARBA00023157"/>
    </source>
</evidence>
<reference evidence="5 6" key="1">
    <citation type="submission" date="2024-02" db="EMBL/GenBank/DDBJ databases">
        <authorList>
            <person name="Vignale AGUSTIN F."/>
            <person name="Sosa J E."/>
            <person name="Modenutti C."/>
        </authorList>
    </citation>
    <scope>NUCLEOTIDE SEQUENCE [LARGE SCALE GENOMIC DNA]</scope>
</reference>
<dbReference type="CDD" id="cd04216">
    <property type="entry name" value="Phytocyanin"/>
    <property type="match status" value="1"/>
</dbReference>
<comment type="caution">
    <text evidence="5">The sequence shown here is derived from an EMBL/GenBank/DDBJ whole genome shotgun (WGS) entry which is preliminary data.</text>
</comment>
<dbReference type="InterPro" id="IPR003245">
    <property type="entry name" value="Phytocyanin_dom"/>
</dbReference>
<dbReference type="Pfam" id="PF02298">
    <property type="entry name" value="Cu_bind_like"/>
    <property type="match status" value="1"/>
</dbReference>
<dbReference type="EMBL" id="CAUOFW020002914">
    <property type="protein sequence ID" value="CAK9156851.1"/>
    <property type="molecule type" value="Genomic_DNA"/>
</dbReference>
<keyword evidence="6" id="KW-1185">Reference proteome</keyword>
<gene>
    <name evidence="5" type="ORF">ILEXP_LOCUS25403</name>
</gene>
<evidence type="ECO:0000313" key="5">
    <source>
        <dbReference type="EMBL" id="CAK9156851.1"/>
    </source>
</evidence>
<organism evidence="5 6">
    <name type="scientific">Ilex paraguariensis</name>
    <name type="common">yerba mate</name>
    <dbReference type="NCBI Taxonomy" id="185542"/>
    <lineage>
        <taxon>Eukaryota</taxon>
        <taxon>Viridiplantae</taxon>
        <taxon>Streptophyta</taxon>
        <taxon>Embryophyta</taxon>
        <taxon>Tracheophyta</taxon>
        <taxon>Spermatophyta</taxon>
        <taxon>Magnoliopsida</taxon>
        <taxon>eudicotyledons</taxon>
        <taxon>Gunneridae</taxon>
        <taxon>Pentapetalae</taxon>
        <taxon>asterids</taxon>
        <taxon>campanulids</taxon>
        <taxon>Aquifoliales</taxon>
        <taxon>Aquifoliaceae</taxon>
        <taxon>Ilex</taxon>
    </lineage>
</organism>
<evidence type="ECO:0000256" key="3">
    <source>
        <dbReference type="SAM" id="SignalP"/>
    </source>
</evidence>